<protein>
    <submittedName>
        <fullName evidence="12">Holliday junction resolvase Hjc</fullName>
    </submittedName>
</protein>
<comment type="catalytic activity">
    <reaction evidence="11">
        <text>Endonucleolytic cleavage at a junction such as a reciprocal single-stranded crossover between two homologous DNA duplexes (Holliday junction).</text>
        <dbReference type="EC" id="3.1.21.10"/>
    </reaction>
</comment>
<dbReference type="InterPro" id="IPR011856">
    <property type="entry name" value="tRNA_endonuc-like_dom_sf"/>
</dbReference>
<dbReference type="SUPFAM" id="SSF52980">
    <property type="entry name" value="Restriction endonuclease-like"/>
    <property type="match status" value="1"/>
</dbReference>
<dbReference type="KEGG" id="flt:Sv326_0950"/>
<proteinExistence type="predicted"/>
<dbReference type="Gene3D" id="3.40.1350.10">
    <property type="match status" value="1"/>
</dbReference>
<dbReference type="Proteomes" id="UP000510821">
    <property type="component" value="Chromosome"/>
</dbReference>
<evidence type="ECO:0000256" key="7">
    <source>
        <dbReference type="ARBA" id="ARBA00022842"/>
    </source>
</evidence>
<evidence type="ECO:0000256" key="1">
    <source>
        <dbReference type="ARBA" id="ARBA00001946"/>
    </source>
</evidence>
<sequence length="128" mass="14790">MDLLRYAKGARSERELISLFCERGFSVIRAAGSGVSSLCPDILVFRKGVQYAFECKAWESGSLSIERDKFRVLKDWENNTGITTFIAWRIGRVGWRFVYLDELEENPKSYTITMKRTLAIDRGLERLL</sequence>
<accession>A0A7D5XCM4</accession>
<evidence type="ECO:0000256" key="5">
    <source>
        <dbReference type="ARBA" id="ARBA00022763"/>
    </source>
</evidence>
<evidence type="ECO:0000256" key="6">
    <source>
        <dbReference type="ARBA" id="ARBA00022801"/>
    </source>
</evidence>
<keyword evidence="4" id="KW-0255">Endonuclease</keyword>
<keyword evidence="6" id="KW-0378">Hydrolase</keyword>
<dbReference type="InterPro" id="IPR014428">
    <property type="entry name" value="Hjc_arc"/>
</dbReference>
<dbReference type="GO" id="GO:0008821">
    <property type="term" value="F:crossover junction DNA endonuclease activity"/>
    <property type="evidence" value="ECO:0007669"/>
    <property type="project" value="UniProtKB-EC"/>
</dbReference>
<dbReference type="GO" id="GO:0006310">
    <property type="term" value="P:DNA recombination"/>
    <property type="evidence" value="ECO:0007669"/>
    <property type="project" value="UniProtKB-KW"/>
</dbReference>
<evidence type="ECO:0000256" key="11">
    <source>
        <dbReference type="ARBA" id="ARBA00029354"/>
    </source>
</evidence>
<evidence type="ECO:0000256" key="10">
    <source>
        <dbReference type="ARBA" id="ARBA00023204"/>
    </source>
</evidence>
<dbReference type="PANTHER" id="PTHR39651">
    <property type="entry name" value="HOLLIDAY JUNCTION RESOLVASE HJC"/>
    <property type="match status" value="1"/>
</dbReference>
<comment type="cofactor">
    <cofactor evidence="1">
        <name>Mg(2+)</name>
        <dbReference type="ChEBI" id="CHEBI:18420"/>
    </cofactor>
</comment>
<organism evidence="12 13">
    <name type="scientific">Fermentimicrarchaeum limneticum</name>
    <dbReference type="NCBI Taxonomy" id="2795018"/>
    <lineage>
        <taxon>Archaea</taxon>
        <taxon>Candidatus Micrarchaeota</taxon>
        <taxon>Candidatus Fermentimicrarchaeales</taxon>
        <taxon>Candidatus Fermentimicrarchaeaceae</taxon>
        <taxon>Candidatus Fermentimicrarchaeum</taxon>
    </lineage>
</organism>
<dbReference type="EMBL" id="CP058998">
    <property type="protein sequence ID" value="QLJ53125.1"/>
    <property type="molecule type" value="Genomic_DNA"/>
</dbReference>
<name>A0A7D5XCM4_FERL1</name>
<dbReference type="NCBIfam" id="NF040854">
    <property type="entry name" value="Hol_resolv_Hjc"/>
    <property type="match status" value="1"/>
</dbReference>
<dbReference type="AlphaFoldDB" id="A0A7D5XCM4"/>
<keyword evidence="7" id="KW-0460">Magnesium</keyword>
<keyword evidence="8" id="KW-0238">DNA-binding</keyword>
<dbReference type="GO" id="GO:0046872">
    <property type="term" value="F:metal ion binding"/>
    <property type="evidence" value="ECO:0007669"/>
    <property type="project" value="UniProtKB-KW"/>
</dbReference>
<keyword evidence="3" id="KW-0479">Metal-binding</keyword>
<keyword evidence="2" id="KW-0540">Nuclease</keyword>
<evidence type="ECO:0000256" key="9">
    <source>
        <dbReference type="ARBA" id="ARBA00023172"/>
    </source>
</evidence>
<evidence type="ECO:0000256" key="8">
    <source>
        <dbReference type="ARBA" id="ARBA00023125"/>
    </source>
</evidence>
<dbReference type="PANTHER" id="PTHR39651:SF1">
    <property type="entry name" value="HOLLIDAY JUNCTION RESOLVASE HJC"/>
    <property type="match status" value="1"/>
</dbReference>
<keyword evidence="9" id="KW-0233">DNA recombination</keyword>
<keyword evidence="10" id="KW-0234">DNA repair</keyword>
<dbReference type="GO" id="GO:0003677">
    <property type="term" value="F:DNA binding"/>
    <property type="evidence" value="ECO:0007669"/>
    <property type="project" value="UniProtKB-KW"/>
</dbReference>
<evidence type="ECO:0000256" key="4">
    <source>
        <dbReference type="ARBA" id="ARBA00022759"/>
    </source>
</evidence>
<evidence type="ECO:0000313" key="13">
    <source>
        <dbReference type="Proteomes" id="UP000510821"/>
    </source>
</evidence>
<reference evidence="13" key="1">
    <citation type="submission" date="2020-07" db="EMBL/GenBank/DDBJ databases">
        <title>Metabolic diversity and evolutionary history of the archaeal phylum ###Micrarchaeota### uncovered from a freshwater lake metagenome.</title>
        <authorList>
            <person name="Kadnikov V.V."/>
            <person name="Savvichev A.S."/>
            <person name="Mardanov A.V."/>
            <person name="Beletsky A.V."/>
            <person name="Chupakov A.V."/>
            <person name="Kokryatskaya N.M."/>
            <person name="Pimenov N.V."/>
            <person name="Ravin N.V."/>
        </authorList>
    </citation>
    <scope>NUCLEOTIDE SEQUENCE [LARGE SCALE GENOMIC DNA]</scope>
</reference>
<evidence type="ECO:0000256" key="3">
    <source>
        <dbReference type="ARBA" id="ARBA00022723"/>
    </source>
</evidence>
<evidence type="ECO:0000256" key="2">
    <source>
        <dbReference type="ARBA" id="ARBA00022722"/>
    </source>
</evidence>
<dbReference type="GO" id="GO:0006281">
    <property type="term" value="P:DNA repair"/>
    <property type="evidence" value="ECO:0007669"/>
    <property type="project" value="UniProtKB-KW"/>
</dbReference>
<evidence type="ECO:0000313" key="12">
    <source>
        <dbReference type="EMBL" id="QLJ53125.1"/>
    </source>
</evidence>
<keyword evidence="5" id="KW-0227">DNA damage</keyword>
<dbReference type="InterPro" id="IPR011335">
    <property type="entry name" value="Restrct_endonuc-II-like"/>
</dbReference>
<dbReference type="InterPro" id="IPR002732">
    <property type="entry name" value="Hjc"/>
</dbReference>
<dbReference type="Pfam" id="PF01870">
    <property type="entry name" value="Hjc"/>
    <property type="match status" value="1"/>
</dbReference>
<gene>
    <name evidence="12" type="ORF">Sv326_0950</name>
</gene>